<evidence type="ECO:0000313" key="8">
    <source>
        <dbReference type="EMBL" id="MBB6041561.1"/>
    </source>
</evidence>
<feature type="transmembrane region" description="Helical" evidence="6">
    <location>
        <begin position="253"/>
        <end position="277"/>
    </location>
</feature>
<dbReference type="EMBL" id="JACHHH010000007">
    <property type="protein sequence ID" value="MBB6041561.1"/>
    <property type="molecule type" value="Genomic_DNA"/>
</dbReference>
<reference evidence="8 9" key="1">
    <citation type="submission" date="2020-08" db="EMBL/GenBank/DDBJ databases">
        <title>Genomic Encyclopedia of Type Strains, Phase IV (KMG-IV): sequencing the most valuable type-strain genomes for metagenomic binning, comparative biology and taxonomic classification.</title>
        <authorList>
            <person name="Goeker M."/>
        </authorList>
    </citation>
    <scope>NUCLEOTIDE SEQUENCE [LARGE SCALE GENOMIC DNA]</scope>
    <source>
        <strain evidence="8 9">DSM 17245</strain>
    </source>
</reference>
<dbReference type="Proteomes" id="UP000522163">
    <property type="component" value="Unassembled WGS sequence"/>
</dbReference>
<evidence type="ECO:0000256" key="4">
    <source>
        <dbReference type="ARBA" id="ARBA00022989"/>
    </source>
</evidence>
<keyword evidence="2" id="KW-1003">Cell membrane</keyword>
<dbReference type="PANTHER" id="PTHR30287:SF2">
    <property type="entry name" value="BLL1001 PROTEIN"/>
    <property type="match status" value="1"/>
</dbReference>
<feature type="transmembrane region" description="Helical" evidence="6">
    <location>
        <begin position="656"/>
        <end position="676"/>
    </location>
</feature>
<accession>A0A7W9SGW4</accession>
<comment type="caution">
    <text evidence="8">The sequence shown here is derived from an EMBL/GenBank/DDBJ whole genome shotgun (WGS) entry which is preliminary data.</text>
</comment>
<feature type="domain" description="ABC3 transporter permease C-terminal" evidence="7">
    <location>
        <begin position="262"/>
        <end position="374"/>
    </location>
</feature>
<evidence type="ECO:0000256" key="2">
    <source>
        <dbReference type="ARBA" id="ARBA00022475"/>
    </source>
</evidence>
<dbReference type="RefSeq" id="WP_183684158.1">
    <property type="nucleotide sequence ID" value="NZ_JACHHH010000007.1"/>
</dbReference>
<feature type="domain" description="ABC3 transporter permease C-terminal" evidence="7">
    <location>
        <begin position="660"/>
        <end position="779"/>
    </location>
</feature>
<dbReference type="GO" id="GO:0005886">
    <property type="term" value="C:plasma membrane"/>
    <property type="evidence" value="ECO:0007669"/>
    <property type="project" value="UniProtKB-SubCell"/>
</dbReference>
<dbReference type="GeneID" id="85015087"/>
<comment type="subcellular location">
    <subcellularLocation>
        <location evidence="1">Cell membrane</location>
        <topology evidence="1">Multi-pass membrane protein</topology>
    </subcellularLocation>
</comment>
<protein>
    <submittedName>
        <fullName evidence="8">Putative ABC transport system permease protein</fullName>
    </submittedName>
</protein>
<evidence type="ECO:0000259" key="7">
    <source>
        <dbReference type="Pfam" id="PF02687"/>
    </source>
</evidence>
<feature type="transmembrane region" description="Helical" evidence="6">
    <location>
        <begin position="708"/>
        <end position="730"/>
    </location>
</feature>
<dbReference type="AlphaFoldDB" id="A0A7W9SGW4"/>
<name>A0A7W9SGW4_9FIRM</name>
<evidence type="ECO:0000256" key="3">
    <source>
        <dbReference type="ARBA" id="ARBA00022692"/>
    </source>
</evidence>
<feature type="transmembrane region" description="Helical" evidence="6">
    <location>
        <begin position="21"/>
        <end position="41"/>
    </location>
</feature>
<evidence type="ECO:0000313" key="9">
    <source>
        <dbReference type="Proteomes" id="UP000522163"/>
    </source>
</evidence>
<organism evidence="8 9">
    <name type="scientific">Oribacterium sinus</name>
    <dbReference type="NCBI Taxonomy" id="237576"/>
    <lineage>
        <taxon>Bacteria</taxon>
        <taxon>Bacillati</taxon>
        <taxon>Bacillota</taxon>
        <taxon>Clostridia</taxon>
        <taxon>Lachnospirales</taxon>
        <taxon>Lachnospiraceae</taxon>
        <taxon>Oribacterium</taxon>
    </lineage>
</organism>
<gene>
    <name evidence="8" type="ORF">HNQ46_001544</name>
</gene>
<keyword evidence="5 6" id="KW-0472">Membrane</keyword>
<dbReference type="InterPro" id="IPR038766">
    <property type="entry name" value="Membrane_comp_ABC_pdt"/>
</dbReference>
<dbReference type="PANTHER" id="PTHR30287">
    <property type="entry name" value="MEMBRANE COMPONENT OF PREDICTED ABC SUPERFAMILY METABOLITE UPTAKE TRANSPORTER"/>
    <property type="match status" value="1"/>
</dbReference>
<evidence type="ECO:0000256" key="5">
    <source>
        <dbReference type="ARBA" id="ARBA00023136"/>
    </source>
</evidence>
<dbReference type="Pfam" id="PF02687">
    <property type="entry name" value="FtsX"/>
    <property type="match status" value="2"/>
</dbReference>
<feature type="transmembrane region" description="Helical" evidence="6">
    <location>
        <begin position="425"/>
        <end position="449"/>
    </location>
</feature>
<dbReference type="InterPro" id="IPR003838">
    <property type="entry name" value="ABC3_permease_C"/>
</dbReference>
<sequence>MMIKRILLFNLSKIKKNVYGSFVFVFLIAVSSFLIGISFSIEDSFSALFETVYEATNSADYSAIFPREYLESKKRDIESFIQKSEINTAYETEDTLIFLKTAISVENKEELQGSWIIRNFDRDNLLSTVNLVEKMETQPENAIFVPYLCKTLFGFQLGENLSIKYLDEYKTFVIAGFTEDILYGNRGVMAFDVPEKSFSELENSLGNESRSALLLLKSEDKGLRQNFIPLIKEAPYGTYTDIASARYSMHSTLHVYSIAILFFSMVTLIVVCLVMYFRIKDSFYKDFKTIGVMKALGISDREIRLSFVFQYIFLGFMGSVLGILLSAVLASTFIPSITAESGMKWVNSFHVMRGLEILSVNLIIVFLFAFQATATVKKITPVAAIRGQRGNYNGGISHSFFGKIPLSLDFLSAIYLLICRKKQNIAICLIVALAVLSSSFFITLFSNIVQKEDGLSQISGMEKFDIVLKPEKEADIQKLYQTISEMDNTKAVIKCIGPGGGEILCDNNVSGRVTVYDDYEKLEKIGLYKGRYPFYDNEIAISVNLSKSLKKGIGDVISIRNDYQEQAPEEEYVVTGLTQGSYTGGLDIFFTYDGILKIEPDASWESMYLYLKNNRDIEVAISKIQSQMGDEITYIENFKELFNSQFASVIANVKAILLWVLFVSMFITLTTVILLVKTVVLNNESDFAVMRAIGFTTYQIARQISMSILPILTMASCIGYLLSLLFTNRISILMLQGMGIYDLRFNLPNGYILCYAIILILLSYFLSILYVCRQSKYSPNYIINRGE</sequence>
<evidence type="ECO:0000256" key="6">
    <source>
        <dbReference type="SAM" id="Phobius"/>
    </source>
</evidence>
<feature type="transmembrane region" description="Helical" evidence="6">
    <location>
        <begin position="311"/>
        <end position="337"/>
    </location>
</feature>
<proteinExistence type="predicted"/>
<keyword evidence="3 6" id="KW-0812">Transmembrane</keyword>
<feature type="transmembrane region" description="Helical" evidence="6">
    <location>
        <begin position="750"/>
        <end position="772"/>
    </location>
</feature>
<evidence type="ECO:0000256" key="1">
    <source>
        <dbReference type="ARBA" id="ARBA00004651"/>
    </source>
</evidence>
<keyword evidence="4 6" id="KW-1133">Transmembrane helix</keyword>
<feature type="transmembrane region" description="Helical" evidence="6">
    <location>
        <begin position="357"/>
        <end position="376"/>
    </location>
</feature>